<organism evidence="1 2">
    <name type="scientific">Dermacentor silvarum</name>
    <name type="common">Tick</name>
    <dbReference type="NCBI Taxonomy" id="543639"/>
    <lineage>
        <taxon>Eukaryota</taxon>
        <taxon>Metazoa</taxon>
        <taxon>Ecdysozoa</taxon>
        <taxon>Arthropoda</taxon>
        <taxon>Chelicerata</taxon>
        <taxon>Arachnida</taxon>
        <taxon>Acari</taxon>
        <taxon>Parasitiformes</taxon>
        <taxon>Ixodida</taxon>
        <taxon>Ixodoidea</taxon>
        <taxon>Ixodidae</taxon>
        <taxon>Rhipicephalinae</taxon>
        <taxon>Dermacentor</taxon>
    </lineage>
</organism>
<evidence type="ECO:0000313" key="2">
    <source>
        <dbReference type="Proteomes" id="UP000821865"/>
    </source>
</evidence>
<evidence type="ECO:0000313" key="1">
    <source>
        <dbReference type="EMBL" id="KAH7945419.1"/>
    </source>
</evidence>
<name>A0ACB8CKQ4_DERSI</name>
<dbReference type="Proteomes" id="UP000821865">
    <property type="component" value="Chromosome 6"/>
</dbReference>
<sequence length="389" mass="44116">MAEDHRSTQSLKILLGVSTILTALLASGLDGIKLPCPVGRECPQELLPLPHCNASQLADGRVEALCKILIKAPPLLFFIPSDPEVMTLDELLISDVPLAHNEVAVMSLTRVHVKKWDDFPLSSTNRYDCFISNSSSLLEHVALYSFMVFVRQLELSVTFPKPVKIAIANCSKAQESSKVHCDVYGFKRRFINNDSLPAPMKKFPSIALTLVLIYQWNVEHAVTSKINVTFSGRVKSIPSVALQIIAPFRFTRLVLYSWTRNVLLAKLESPPMRYRVCVAERDFIPGIPITENICRCISQSRVSLFVINAEFCRSRWCMFEMMLAQHRLFESERDEHIVFIKKGPIDESEITPMLSYLITSRTYIDVPQSGSDERLQDIFWLQLQVALQQ</sequence>
<comment type="caution">
    <text evidence="1">The sequence shown here is derived from an EMBL/GenBank/DDBJ whole genome shotgun (WGS) entry which is preliminary data.</text>
</comment>
<protein>
    <submittedName>
        <fullName evidence="1">Uncharacterized protein</fullName>
    </submittedName>
</protein>
<reference evidence="1" key="1">
    <citation type="submission" date="2020-05" db="EMBL/GenBank/DDBJ databases">
        <title>Large-scale comparative analyses of tick genomes elucidate their genetic diversity and vector capacities.</title>
        <authorList>
            <person name="Jia N."/>
            <person name="Wang J."/>
            <person name="Shi W."/>
            <person name="Du L."/>
            <person name="Sun Y."/>
            <person name="Zhan W."/>
            <person name="Jiang J."/>
            <person name="Wang Q."/>
            <person name="Zhang B."/>
            <person name="Ji P."/>
            <person name="Sakyi L.B."/>
            <person name="Cui X."/>
            <person name="Yuan T."/>
            <person name="Jiang B."/>
            <person name="Yang W."/>
            <person name="Lam T.T.-Y."/>
            <person name="Chang Q."/>
            <person name="Ding S."/>
            <person name="Wang X."/>
            <person name="Zhu J."/>
            <person name="Ruan X."/>
            <person name="Zhao L."/>
            <person name="Wei J."/>
            <person name="Que T."/>
            <person name="Du C."/>
            <person name="Cheng J."/>
            <person name="Dai P."/>
            <person name="Han X."/>
            <person name="Huang E."/>
            <person name="Gao Y."/>
            <person name="Liu J."/>
            <person name="Shao H."/>
            <person name="Ye R."/>
            <person name="Li L."/>
            <person name="Wei W."/>
            <person name="Wang X."/>
            <person name="Wang C."/>
            <person name="Yang T."/>
            <person name="Huo Q."/>
            <person name="Li W."/>
            <person name="Guo W."/>
            <person name="Chen H."/>
            <person name="Zhou L."/>
            <person name="Ni X."/>
            <person name="Tian J."/>
            <person name="Zhou Y."/>
            <person name="Sheng Y."/>
            <person name="Liu T."/>
            <person name="Pan Y."/>
            <person name="Xia L."/>
            <person name="Li J."/>
            <person name="Zhao F."/>
            <person name="Cao W."/>
        </authorList>
    </citation>
    <scope>NUCLEOTIDE SEQUENCE</scope>
    <source>
        <strain evidence="1">Dsil-2018</strain>
    </source>
</reference>
<dbReference type="EMBL" id="CM023475">
    <property type="protein sequence ID" value="KAH7945419.1"/>
    <property type="molecule type" value="Genomic_DNA"/>
</dbReference>
<proteinExistence type="predicted"/>
<keyword evidence="2" id="KW-1185">Reference proteome</keyword>
<accession>A0ACB8CKQ4</accession>
<gene>
    <name evidence="1" type="ORF">HPB49_010822</name>
</gene>